<dbReference type="AlphaFoldDB" id="A0A2S1YSA7"/>
<dbReference type="EMBL" id="CP029255">
    <property type="protein sequence ID" value="AWK07004.1"/>
    <property type="molecule type" value="Genomic_DNA"/>
</dbReference>
<dbReference type="InterPro" id="IPR025737">
    <property type="entry name" value="FApF"/>
</dbReference>
<dbReference type="Pfam" id="PF13557">
    <property type="entry name" value="Phenol_MetA_deg"/>
    <property type="match status" value="1"/>
</dbReference>
<protein>
    <submittedName>
        <fullName evidence="1">Transporter</fullName>
    </submittedName>
</protein>
<dbReference type="KEGG" id="fcr:HYN56_23345"/>
<dbReference type="RefSeq" id="WP_109194401.1">
    <property type="nucleotide sequence ID" value="NZ_CP029255.1"/>
</dbReference>
<sequence>MIKRIYWLPEKKRQTLLFFFFGVFSFYAQDLEPRVYANVPKHLNVASLGYLFMNGNVLTDPSLPITDFTLHSHNLALNYIRTFGLSNKLARVQLTLPYTFMDGSQTRTNGDVLTGSRTGFADMKIRFGINLLGSPALDKSEFRNFEQKTILGVSLVTSVPTGKYYADKQVNIGTNRWGFKPEIGVSKRFTHLYAEAYAGIWFYTDNNDFMGKKLEQKSTYSLQAHASYYFKNQMWVGFNTNWFFGGKTITDGVADDSQIDNWRVGGTFSTPIAKGQSLRLQYHVGAYTNNGLNYYALSLAYQYSFF</sequence>
<gene>
    <name evidence="1" type="ORF">HYN56_23345</name>
</gene>
<accession>A0A2S1YSA7</accession>
<dbReference type="OrthoDB" id="191143at2"/>
<proteinExistence type="predicted"/>
<evidence type="ECO:0000313" key="2">
    <source>
        <dbReference type="Proteomes" id="UP000245250"/>
    </source>
</evidence>
<name>A0A2S1YSA7_9FLAO</name>
<dbReference type="Proteomes" id="UP000245250">
    <property type="component" value="Chromosome"/>
</dbReference>
<evidence type="ECO:0000313" key="1">
    <source>
        <dbReference type="EMBL" id="AWK07004.1"/>
    </source>
</evidence>
<keyword evidence="2" id="KW-1185">Reference proteome</keyword>
<organism evidence="1 2">
    <name type="scientific">Flavobacterium crocinum</name>
    <dbReference type="NCBI Taxonomy" id="2183896"/>
    <lineage>
        <taxon>Bacteria</taxon>
        <taxon>Pseudomonadati</taxon>
        <taxon>Bacteroidota</taxon>
        <taxon>Flavobacteriia</taxon>
        <taxon>Flavobacteriales</taxon>
        <taxon>Flavobacteriaceae</taxon>
        <taxon>Flavobacterium</taxon>
    </lineage>
</organism>
<reference evidence="1 2" key="1">
    <citation type="submission" date="2018-05" db="EMBL/GenBank/DDBJ databases">
        <title>Genome sequencing of Flavobacterium sp. HYN0056.</title>
        <authorList>
            <person name="Yi H."/>
            <person name="Baek C."/>
        </authorList>
    </citation>
    <scope>NUCLEOTIDE SEQUENCE [LARGE SCALE GENOMIC DNA]</scope>
    <source>
        <strain evidence="1 2">HYN0056</strain>
    </source>
</reference>